<gene>
    <name evidence="3" type="primary">LOC107948122</name>
</gene>
<reference evidence="3" key="2">
    <citation type="submission" date="2025-08" db="UniProtKB">
        <authorList>
            <consortium name="RefSeq"/>
        </authorList>
    </citation>
    <scope>IDENTIFICATION</scope>
</reference>
<reference evidence="2" key="1">
    <citation type="journal article" date="2020" name="Nat. Genet.">
        <title>Genomic diversifications of five Gossypium allopolyploid species and their impact on cotton improvement.</title>
        <authorList>
            <person name="Chen Z.J."/>
            <person name="Sreedasyam A."/>
            <person name="Ando A."/>
            <person name="Song Q."/>
            <person name="De Santiago L.M."/>
            <person name="Hulse-Kemp A.M."/>
            <person name="Ding M."/>
            <person name="Ye W."/>
            <person name="Kirkbride R.C."/>
            <person name="Jenkins J."/>
            <person name="Plott C."/>
            <person name="Lovell J."/>
            <person name="Lin Y.M."/>
            <person name="Vaughn R."/>
            <person name="Liu B."/>
            <person name="Simpson S."/>
            <person name="Scheffler B.E."/>
            <person name="Wen L."/>
            <person name="Saski C.A."/>
            <person name="Grover C.E."/>
            <person name="Hu G."/>
            <person name="Conover J.L."/>
            <person name="Carlson J.W."/>
            <person name="Shu S."/>
            <person name="Boston L.B."/>
            <person name="Williams M."/>
            <person name="Peterson D.G."/>
            <person name="McGee K."/>
            <person name="Jones D.C."/>
            <person name="Wendel J.F."/>
            <person name="Stelly D.M."/>
            <person name="Grimwood J."/>
            <person name="Schmutz J."/>
        </authorList>
    </citation>
    <scope>NUCLEOTIDE SEQUENCE [LARGE SCALE GENOMIC DNA]</scope>
    <source>
        <strain evidence="2">cv. TM-1</strain>
    </source>
</reference>
<evidence type="ECO:0000256" key="1">
    <source>
        <dbReference type="SAM" id="MobiDB-lite"/>
    </source>
</evidence>
<keyword evidence="2" id="KW-1185">Reference proteome</keyword>
<sequence>MSDQCCNQGIGEEQQWIQSQADAGGLTGRSGDAREAWWLARNIASATCTVAANRSRKPVEMLKSSGACTNIINNNTLVGAAAGVVDVGCGDLKPTSLIPNSPLELAGDRANSFLLSGFSDSKNVHKGHFDAQNEVNNRSDGQMLRQFFDDRPRSLQQPDNHAESPMSSATCLSISMPGNSSSDVSLKLSTGNGDQLNWAAGWASYQAASMGGPLAEALRSSISNSQP</sequence>
<dbReference type="Proteomes" id="UP000818029">
    <property type="component" value="Chromosome A04"/>
</dbReference>
<feature type="region of interest" description="Disordered" evidence="1">
    <location>
        <begin position="152"/>
        <end position="174"/>
    </location>
</feature>
<evidence type="ECO:0000313" key="2">
    <source>
        <dbReference type="Proteomes" id="UP000818029"/>
    </source>
</evidence>
<dbReference type="GeneID" id="107948122"/>
<proteinExistence type="predicted"/>
<protein>
    <submittedName>
        <fullName evidence="3">Growth-regulating factor 3-like</fullName>
    </submittedName>
</protein>
<feature type="compositionally biased region" description="Polar residues" evidence="1">
    <location>
        <begin position="154"/>
        <end position="174"/>
    </location>
</feature>
<dbReference type="RefSeq" id="XP_040967140.1">
    <property type="nucleotide sequence ID" value="XM_041111206.1"/>
</dbReference>
<organism evidence="2 3">
    <name type="scientific">Gossypium hirsutum</name>
    <name type="common">Upland cotton</name>
    <name type="synonym">Gossypium mexicanum</name>
    <dbReference type="NCBI Taxonomy" id="3635"/>
    <lineage>
        <taxon>Eukaryota</taxon>
        <taxon>Viridiplantae</taxon>
        <taxon>Streptophyta</taxon>
        <taxon>Embryophyta</taxon>
        <taxon>Tracheophyta</taxon>
        <taxon>Spermatophyta</taxon>
        <taxon>Magnoliopsida</taxon>
        <taxon>eudicotyledons</taxon>
        <taxon>Gunneridae</taxon>
        <taxon>Pentapetalae</taxon>
        <taxon>rosids</taxon>
        <taxon>malvids</taxon>
        <taxon>Malvales</taxon>
        <taxon>Malvaceae</taxon>
        <taxon>Malvoideae</taxon>
        <taxon>Gossypium</taxon>
    </lineage>
</organism>
<accession>A0ABM3BJB7</accession>
<name>A0ABM3BJB7_GOSHI</name>
<evidence type="ECO:0000313" key="3">
    <source>
        <dbReference type="RefSeq" id="XP_040967140.1"/>
    </source>
</evidence>